<organism evidence="1">
    <name type="scientific">bioreactor metagenome</name>
    <dbReference type="NCBI Taxonomy" id="1076179"/>
    <lineage>
        <taxon>unclassified sequences</taxon>
        <taxon>metagenomes</taxon>
        <taxon>ecological metagenomes</taxon>
    </lineage>
</organism>
<accession>A0A644UYZ2</accession>
<proteinExistence type="predicted"/>
<comment type="caution">
    <text evidence="1">The sequence shown here is derived from an EMBL/GenBank/DDBJ whole genome shotgun (WGS) entry which is preliminary data.</text>
</comment>
<evidence type="ECO:0000313" key="1">
    <source>
        <dbReference type="EMBL" id="MPL83883.1"/>
    </source>
</evidence>
<sequence length="166" mass="18244">MTTLTVTPSNDAGRCLPDPQEDIEMNRVSFACRQFLAVALIGLALPAGAEAISGLNVVAPDAGFSNVERNYAEMDEKYVRLGTARSAQQMREVALGQDKAALVRYAGKPVSANQDGSWDFDIRLPANDRRSTLVCQYRVYFDTEQKVSGTAWRRPQCADIVVGRKN</sequence>
<evidence type="ECO:0008006" key="2">
    <source>
        <dbReference type="Google" id="ProtNLM"/>
    </source>
</evidence>
<reference evidence="1" key="1">
    <citation type="submission" date="2019-08" db="EMBL/GenBank/DDBJ databases">
        <authorList>
            <person name="Kucharzyk K."/>
            <person name="Murdoch R.W."/>
            <person name="Higgins S."/>
            <person name="Loffler F."/>
        </authorList>
    </citation>
    <scope>NUCLEOTIDE SEQUENCE</scope>
</reference>
<protein>
    <recommendedName>
        <fullName evidence="2">Lipoprotein SmpA/OmlA domain-containing protein</fullName>
    </recommendedName>
</protein>
<name>A0A644UYZ2_9ZZZZ</name>
<gene>
    <name evidence="1" type="ORF">SDC9_29842</name>
</gene>
<dbReference type="AlphaFoldDB" id="A0A644UYZ2"/>
<dbReference type="EMBL" id="VSSQ01000182">
    <property type="protein sequence ID" value="MPL83883.1"/>
    <property type="molecule type" value="Genomic_DNA"/>
</dbReference>